<gene>
    <name evidence="15" type="ORF">DET57_12851</name>
</gene>
<dbReference type="GO" id="GO:0008153">
    <property type="term" value="P:4-aminobenzoate biosynthetic process"/>
    <property type="evidence" value="ECO:0007669"/>
    <property type="project" value="UniProtKB-UniRule"/>
</dbReference>
<dbReference type="SUPFAM" id="SSF56752">
    <property type="entry name" value="D-aminoacid aminotransferase-like PLP-dependent enzymes"/>
    <property type="match status" value="1"/>
</dbReference>
<dbReference type="GO" id="GO:0005829">
    <property type="term" value="C:cytosol"/>
    <property type="evidence" value="ECO:0007669"/>
    <property type="project" value="TreeGrafter"/>
</dbReference>
<evidence type="ECO:0000256" key="3">
    <source>
        <dbReference type="ARBA" id="ARBA00011738"/>
    </source>
</evidence>
<dbReference type="InterPro" id="IPR043131">
    <property type="entry name" value="BCAT-like_N"/>
</dbReference>
<dbReference type="PANTHER" id="PTHR42743:SF2">
    <property type="entry name" value="AMINODEOXYCHORISMATE LYASE"/>
    <property type="match status" value="1"/>
</dbReference>
<comment type="caution">
    <text evidence="15">The sequence shown here is derived from an EMBL/GenBank/DDBJ whole genome shotgun (WGS) entry which is preliminary data.</text>
</comment>
<dbReference type="InterPro" id="IPR043132">
    <property type="entry name" value="BCAT-like_C"/>
</dbReference>
<dbReference type="Gene3D" id="3.30.470.10">
    <property type="match status" value="1"/>
</dbReference>
<organism evidence="15 16">
    <name type="scientific">Klebsiella oxytoca</name>
    <dbReference type="NCBI Taxonomy" id="571"/>
    <lineage>
        <taxon>Bacteria</taxon>
        <taxon>Pseudomonadati</taxon>
        <taxon>Pseudomonadota</taxon>
        <taxon>Gammaproteobacteria</taxon>
        <taxon>Enterobacterales</taxon>
        <taxon>Enterobacteriaceae</taxon>
        <taxon>Klebsiella/Raoultella group</taxon>
        <taxon>Klebsiella</taxon>
    </lineage>
</organism>
<evidence type="ECO:0000256" key="5">
    <source>
        <dbReference type="ARBA" id="ARBA00022909"/>
    </source>
</evidence>
<comment type="similarity">
    <text evidence="2 13">Belongs to the class-IV pyridoxal-phosphate-dependent aminotransferase family.</text>
</comment>
<evidence type="ECO:0000256" key="7">
    <source>
        <dbReference type="ARBA" id="ARBA00035633"/>
    </source>
</evidence>
<evidence type="ECO:0000256" key="14">
    <source>
        <dbReference type="RuleBase" id="RU004516"/>
    </source>
</evidence>
<evidence type="ECO:0000256" key="8">
    <source>
        <dbReference type="ARBA" id="ARBA00035676"/>
    </source>
</evidence>
<evidence type="ECO:0000256" key="6">
    <source>
        <dbReference type="ARBA" id="ARBA00023239"/>
    </source>
</evidence>
<dbReference type="NCBIfam" id="NF004761">
    <property type="entry name" value="PRK06092.1"/>
    <property type="match status" value="1"/>
</dbReference>
<dbReference type="GO" id="GO:0030170">
    <property type="term" value="F:pyridoxal phosphate binding"/>
    <property type="evidence" value="ECO:0007669"/>
    <property type="project" value="InterPro"/>
</dbReference>
<evidence type="ECO:0000313" key="16">
    <source>
        <dbReference type="Proteomes" id="UP000247485"/>
    </source>
</evidence>
<dbReference type="EC" id="4.1.3.38" evidence="8 12"/>
<dbReference type="FunFam" id="3.30.470.10:FF:000007">
    <property type="entry name" value="Aminodeoxychorismate lyase"/>
    <property type="match status" value="1"/>
</dbReference>
<evidence type="ECO:0000256" key="11">
    <source>
        <dbReference type="ARBA" id="ARBA00069174"/>
    </source>
</evidence>
<dbReference type="InterPro" id="IPR050571">
    <property type="entry name" value="Class-IV_PLP-Dep_Aminotrnsfr"/>
</dbReference>
<proteinExistence type="inferred from homology"/>
<keyword evidence="4 14" id="KW-0663">Pyridoxal phosphate</keyword>
<comment type="cofactor">
    <cofactor evidence="1 14">
        <name>pyridoxal 5'-phosphate</name>
        <dbReference type="ChEBI" id="CHEBI:597326"/>
    </cofactor>
</comment>
<evidence type="ECO:0000256" key="13">
    <source>
        <dbReference type="RuleBase" id="RU004106"/>
    </source>
</evidence>
<comment type="catalytic activity">
    <reaction evidence="9">
        <text>4-amino-4-deoxychorismate = 4-aminobenzoate + pyruvate + H(+)</text>
        <dbReference type="Rhea" id="RHEA:16201"/>
        <dbReference type="ChEBI" id="CHEBI:15361"/>
        <dbReference type="ChEBI" id="CHEBI:15378"/>
        <dbReference type="ChEBI" id="CHEBI:17836"/>
        <dbReference type="ChEBI" id="CHEBI:58406"/>
        <dbReference type="EC" id="4.1.3.38"/>
    </reaction>
</comment>
<dbReference type="PROSITE" id="PS00770">
    <property type="entry name" value="AA_TRANSFER_CLASS_4"/>
    <property type="match status" value="1"/>
</dbReference>
<accession>A0A318FA73</accession>
<dbReference type="Proteomes" id="UP000247485">
    <property type="component" value="Unassembled WGS sequence"/>
</dbReference>
<keyword evidence="6 15" id="KW-0456">Lyase</keyword>
<dbReference type="AlphaFoldDB" id="A0A318FA73"/>
<dbReference type="GO" id="GO:0008696">
    <property type="term" value="F:4-amino-4-deoxychorismate lyase activity"/>
    <property type="evidence" value="ECO:0007669"/>
    <property type="project" value="UniProtKB-UniRule"/>
</dbReference>
<dbReference type="Gene3D" id="3.20.10.10">
    <property type="entry name" value="D-amino Acid Aminotransferase, subunit A, domain 2"/>
    <property type="match status" value="1"/>
</dbReference>
<evidence type="ECO:0000256" key="9">
    <source>
        <dbReference type="ARBA" id="ARBA00049529"/>
    </source>
</evidence>
<evidence type="ECO:0000256" key="10">
    <source>
        <dbReference type="ARBA" id="ARBA00054027"/>
    </source>
</evidence>
<dbReference type="InterPro" id="IPR018300">
    <property type="entry name" value="Aminotrans_IV_CS"/>
</dbReference>
<evidence type="ECO:0000313" key="15">
    <source>
        <dbReference type="EMBL" id="PXW36772.1"/>
    </source>
</evidence>
<evidence type="ECO:0000256" key="2">
    <source>
        <dbReference type="ARBA" id="ARBA00009320"/>
    </source>
</evidence>
<evidence type="ECO:0000256" key="1">
    <source>
        <dbReference type="ARBA" id="ARBA00001933"/>
    </source>
</evidence>
<dbReference type="Pfam" id="PF01063">
    <property type="entry name" value="Aminotran_4"/>
    <property type="match status" value="1"/>
</dbReference>
<dbReference type="NCBIfam" id="TIGR03461">
    <property type="entry name" value="pabC_Proteo"/>
    <property type="match status" value="1"/>
</dbReference>
<dbReference type="RefSeq" id="WP_110277123.1">
    <property type="nucleotide sequence ID" value="NZ_QJJG01000028.1"/>
</dbReference>
<reference evidence="15 16" key="1">
    <citation type="submission" date="2018-05" db="EMBL/GenBank/DDBJ databases">
        <title>Freshwater and sediment microbial communities from various areas in North America, analyzing microbe dynamics in response to fracking.</title>
        <authorList>
            <person name="Lamendella R."/>
        </authorList>
    </citation>
    <scope>NUCLEOTIDE SEQUENCE [LARGE SCALE GENOMIC DNA]</scope>
    <source>
        <strain evidence="15 16">67</strain>
    </source>
</reference>
<evidence type="ECO:0000256" key="12">
    <source>
        <dbReference type="NCBIfam" id="TIGR03461"/>
    </source>
</evidence>
<dbReference type="FunFam" id="3.20.10.10:FF:000002">
    <property type="entry name" value="D-alanine aminotransferase"/>
    <property type="match status" value="1"/>
</dbReference>
<protein>
    <recommendedName>
        <fullName evidence="11 12">Aminodeoxychorismate lyase</fullName>
        <ecNumber evidence="8 12">4.1.3.38</ecNumber>
    </recommendedName>
</protein>
<comment type="function">
    <text evidence="10">Involved in the biosynthesis of p-aminobenzoate (PABA), a precursor of tetrahydrofolate. Converts 4-amino-4-deoxychorismate into 4-aminobenzoate (PABA) and pyruvate.</text>
</comment>
<dbReference type="GO" id="GO:0046656">
    <property type="term" value="P:folic acid biosynthetic process"/>
    <property type="evidence" value="ECO:0007669"/>
    <property type="project" value="UniProtKB-KW"/>
</dbReference>
<name>A0A318FA73_KLEOX</name>
<dbReference type="CDD" id="cd01559">
    <property type="entry name" value="ADCL_like"/>
    <property type="match status" value="1"/>
</dbReference>
<dbReference type="EMBL" id="QJJG01000028">
    <property type="protein sequence ID" value="PXW36772.1"/>
    <property type="molecule type" value="Genomic_DNA"/>
</dbReference>
<comment type="subunit">
    <text evidence="3">Homodimer.</text>
</comment>
<evidence type="ECO:0000256" key="4">
    <source>
        <dbReference type="ARBA" id="ARBA00022898"/>
    </source>
</evidence>
<dbReference type="InterPro" id="IPR017824">
    <property type="entry name" value="Aminodeoxychorismate_lyase_IV"/>
</dbReference>
<dbReference type="PANTHER" id="PTHR42743">
    <property type="entry name" value="AMINO-ACID AMINOTRANSFERASE"/>
    <property type="match status" value="1"/>
</dbReference>
<sequence length="269" mass="30216">MFLINGTESETLAVNDRGVQFGDGCFTTARIVGGRVQFLPAHLARLQTTCERLFITFSNWKVLVEEMQRLAQPHQEGVLKVMITRGTGGRGYSTVGCTNPTRILSVSLYPAHYARWREEGVSLSLSPVRLGRNPSLAGLKHLNRLEQVLIRSHLEQTDADEALVLDSEGWLTECCAANLFWRKGAEVFTPSLDQAGVNGIMRQYCIAQLAPSPFRVVEVTMRPELLREADEVLICNALMPLVPVRRWNDTCWSVRELYHFLAPLCELSD</sequence>
<dbReference type="InterPro" id="IPR036038">
    <property type="entry name" value="Aminotransferase-like"/>
</dbReference>
<comment type="pathway">
    <text evidence="7">Cofactor biosynthesis; tetrahydrofolate biosynthesis; 4-aminobenzoate from chorismate: step 2/2.</text>
</comment>
<dbReference type="InterPro" id="IPR001544">
    <property type="entry name" value="Aminotrans_IV"/>
</dbReference>
<keyword evidence="5" id="KW-0289">Folate biosynthesis</keyword>